<evidence type="ECO:0000313" key="2">
    <source>
        <dbReference type="EMBL" id="SKA59103.1"/>
    </source>
</evidence>
<feature type="transmembrane region" description="Helical" evidence="1">
    <location>
        <begin position="311"/>
        <end position="332"/>
    </location>
</feature>
<keyword evidence="1" id="KW-1133">Transmembrane helix</keyword>
<reference evidence="3" key="1">
    <citation type="submission" date="2017-02" db="EMBL/GenBank/DDBJ databases">
        <authorList>
            <person name="Varghese N."/>
            <person name="Submissions S."/>
        </authorList>
    </citation>
    <scope>NUCLEOTIDE SEQUENCE [LARGE SCALE GENOMIC DNA]</scope>
    <source>
        <strain evidence="3">DSM 3072</strain>
    </source>
</reference>
<sequence>MLQIINLDLFETVALAVVVLFLGMFIKKKIVFLEEYCIPSPVIGGLVIALVNYIFYLCGYAFAFNETIEDLCMVVFFTTIGLQVDLRIIKKSFLTMVILLVFVFALIVLQNIIALGTAFIFRGDMLNAMTAGSISMMGGAGVAEIIGPVLEDFRLKNGQNLAYGMCTLGFITSALIGGPIGRYLIKKHNLKPNLESVKNIRKKNTKNDEKTAELPFSAKLAKVIYRILIIMGLGMVLCDVLSIFGPVLPDYIGAMFIAIIVRNIGDITGKMPVYPVELNYIGALSLSLFLAIDFMNIAIWQLSVINITQIFIFIMQFILITILAFFVIFRITGKDYDAAVITAATCGFGLGASSSAISNMMVLVGKYGPSIKSFLLVPIVGTLFADTINSVVIYFILWLL</sequence>
<evidence type="ECO:0000313" key="3">
    <source>
        <dbReference type="Proteomes" id="UP000242432"/>
    </source>
</evidence>
<feature type="transmembrane region" description="Helical" evidence="1">
    <location>
        <begin position="280"/>
        <end position="299"/>
    </location>
</feature>
<accession>A0A1T4V2A4</accession>
<feature type="transmembrane region" description="Helical" evidence="1">
    <location>
        <begin position="95"/>
        <end position="121"/>
    </location>
</feature>
<feature type="transmembrane region" description="Helical" evidence="1">
    <location>
        <begin position="374"/>
        <end position="397"/>
    </location>
</feature>
<dbReference type="EMBL" id="FUXX01000006">
    <property type="protein sequence ID" value="SKA59103.1"/>
    <property type="molecule type" value="Genomic_DNA"/>
</dbReference>
<name>A0A1T4V2A4_9GAMM</name>
<feature type="transmembrane region" description="Helical" evidence="1">
    <location>
        <begin position="223"/>
        <end position="245"/>
    </location>
</feature>
<keyword evidence="1" id="KW-0472">Membrane</keyword>
<dbReference type="PANTHER" id="PTHR36178">
    <property type="entry name" value="SLR0625 PROTEIN"/>
    <property type="match status" value="1"/>
</dbReference>
<dbReference type="GO" id="GO:0015813">
    <property type="term" value="P:L-glutamate transmembrane transport"/>
    <property type="evidence" value="ECO:0007669"/>
    <property type="project" value="InterPro"/>
</dbReference>
<gene>
    <name evidence="2" type="ORF">SAMN02745213_00606</name>
</gene>
<feature type="transmembrane region" description="Helical" evidence="1">
    <location>
        <begin position="162"/>
        <end position="185"/>
    </location>
</feature>
<dbReference type="Proteomes" id="UP000242432">
    <property type="component" value="Unassembled WGS sequence"/>
</dbReference>
<keyword evidence="3" id="KW-1185">Reference proteome</keyword>
<keyword evidence="1" id="KW-0812">Transmembrane</keyword>
<dbReference type="Pfam" id="PF03616">
    <property type="entry name" value="Glt_symporter"/>
    <property type="match status" value="1"/>
</dbReference>
<feature type="transmembrane region" description="Helical" evidence="1">
    <location>
        <begin position="128"/>
        <end position="150"/>
    </location>
</feature>
<dbReference type="PANTHER" id="PTHR36178:SF1">
    <property type="entry name" value="SODIUM_GLUTAMATE SYMPORTER"/>
    <property type="match status" value="1"/>
</dbReference>
<feature type="transmembrane region" description="Helical" evidence="1">
    <location>
        <begin position="338"/>
        <end position="362"/>
    </location>
</feature>
<dbReference type="InterPro" id="IPR004445">
    <property type="entry name" value="GltS"/>
</dbReference>
<evidence type="ECO:0000256" key="1">
    <source>
        <dbReference type="SAM" id="Phobius"/>
    </source>
</evidence>
<dbReference type="GO" id="GO:0015501">
    <property type="term" value="F:glutamate:sodium symporter activity"/>
    <property type="evidence" value="ECO:0007669"/>
    <property type="project" value="InterPro"/>
</dbReference>
<dbReference type="STRING" id="83771.SAMN02910357_01951"/>
<dbReference type="AlphaFoldDB" id="A0A1T4V2A4"/>
<organism evidence="2 3">
    <name type="scientific">Succinivibrio dextrinosolvens DSM 3072</name>
    <dbReference type="NCBI Taxonomy" id="1123324"/>
    <lineage>
        <taxon>Bacteria</taxon>
        <taxon>Pseudomonadati</taxon>
        <taxon>Pseudomonadota</taxon>
        <taxon>Gammaproteobacteria</taxon>
        <taxon>Aeromonadales</taxon>
        <taxon>Succinivibrionaceae</taxon>
        <taxon>Succinivibrio</taxon>
    </lineage>
</organism>
<proteinExistence type="predicted"/>
<dbReference type="GO" id="GO:0016020">
    <property type="term" value="C:membrane"/>
    <property type="evidence" value="ECO:0007669"/>
    <property type="project" value="InterPro"/>
</dbReference>
<dbReference type="RefSeq" id="WP_078928175.1">
    <property type="nucleotide sequence ID" value="NZ_FUXX01000006.1"/>
</dbReference>
<feature type="transmembrane region" description="Helical" evidence="1">
    <location>
        <begin position="38"/>
        <end position="64"/>
    </location>
</feature>
<feature type="transmembrane region" description="Helical" evidence="1">
    <location>
        <begin position="7"/>
        <end position="26"/>
    </location>
</feature>
<protein>
    <submittedName>
        <fullName evidence="2">Glutamate:Na+ symporter, ESS family</fullName>
    </submittedName>
</protein>